<dbReference type="PIRSF" id="PIRSF037307">
    <property type="entry name" value="Lhr-like_helic_prd"/>
    <property type="match status" value="1"/>
</dbReference>
<evidence type="ECO:0000256" key="2">
    <source>
        <dbReference type="ARBA" id="ARBA00022763"/>
    </source>
</evidence>
<evidence type="ECO:0000256" key="4">
    <source>
        <dbReference type="ARBA" id="ARBA00022806"/>
    </source>
</evidence>
<dbReference type="InterPro" id="IPR013701">
    <property type="entry name" value="Lhr-like_DEAD/DEAH_assoc"/>
</dbReference>
<protein>
    <submittedName>
        <fullName evidence="12">Putative Uncharacterized ATP-dependent helicase MTH_1802</fullName>
        <ecNumber evidence="12">3.6.1.-</ecNumber>
    </submittedName>
</protein>
<evidence type="ECO:0000256" key="6">
    <source>
        <dbReference type="ARBA" id="ARBA00023125"/>
    </source>
</evidence>
<dbReference type="InterPro" id="IPR027417">
    <property type="entry name" value="P-loop_NTPase"/>
</dbReference>
<keyword evidence="6" id="KW-0238">DNA-binding</keyword>
<dbReference type="SUPFAM" id="SSF52540">
    <property type="entry name" value="P-loop containing nucleoside triphosphate hydrolases"/>
    <property type="match status" value="1"/>
</dbReference>
<keyword evidence="2" id="KW-0227">DNA damage</keyword>
<organism evidence="12">
    <name type="scientific">mine drainage metagenome</name>
    <dbReference type="NCBI Taxonomy" id="410659"/>
    <lineage>
        <taxon>unclassified sequences</taxon>
        <taxon>metagenomes</taxon>
        <taxon>ecological metagenomes</taxon>
    </lineage>
</organism>
<comment type="caution">
    <text evidence="12">The sequence shown here is derived from an EMBL/GenBank/DDBJ whole genome shotgun (WGS) entry which is preliminary data.</text>
</comment>
<dbReference type="GO" id="GO:0005524">
    <property type="term" value="F:ATP binding"/>
    <property type="evidence" value="ECO:0007669"/>
    <property type="project" value="UniProtKB-KW"/>
</dbReference>
<dbReference type="GO" id="GO:0006281">
    <property type="term" value="P:DNA repair"/>
    <property type="evidence" value="ECO:0007669"/>
    <property type="project" value="UniProtKB-KW"/>
</dbReference>
<keyword evidence="7" id="KW-0234">DNA repair</keyword>
<dbReference type="PANTHER" id="PTHR47962">
    <property type="entry name" value="ATP-DEPENDENT HELICASE LHR-RELATED-RELATED"/>
    <property type="match status" value="1"/>
</dbReference>
<evidence type="ECO:0000313" key="12">
    <source>
        <dbReference type="EMBL" id="CBH76109.1"/>
    </source>
</evidence>
<dbReference type="EC" id="3.6.1.-" evidence="12"/>
<keyword evidence="3 12" id="KW-0378">Hydrolase</keyword>
<dbReference type="InterPro" id="IPR045628">
    <property type="entry name" value="Lhr_WH_dom"/>
</dbReference>
<dbReference type="Pfam" id="PF19306">
    <property type="entry name" value="WHD_Lhr"/>
    <property type="match status" value="1"/>
</dbReference>
<dbReference type="SMART" id="SM00490">
    <property type="entry name" value="HELICc"/>
    <property type="match status" value="1"/>
</dbReference>
<reference evidence="12" key="1">
    <citation type="submission" date="2009-10" db="EMBL/GenBank/DDBJ databases">
        <title>Diversity of trophic interactions inside an arsenic-rich microbial ecosystem.</title>
        <authorList>
            <person name="Bertin P.N."/>
            <person name="Heinrich-Salmeron A."/>
            <person name="Pelletier E."/>
            <person name="Goulhen-Chollet F."/>
            <person name="Arsene-Ploetze F."/>
            <person name="Gallien S."/>
            <person name="Calteau A."/>
            <person name="Vallenet D."/>
            <person name="Casiot C."/>
            <person name="Chane-Woon-Ming B."/>
            <person name="Giloteaux L."/>
            <person name="Barakat M."/>
            <person name="Bonnefoy V."/>
            <person name="Bruneel O."/>
            <person name="Chandler M."/>
            <person name="Cleiss J."/>
            <person name="Duran R."/>
            <person name="Elbaz-Poulichet F."/>
            <person name="Fonknechten N."/>
            <person name="Lauga B."/>
            <person name="Mornico D."/>
            <person name="Ortet P."/>
            <person name="Schaeffer C."/>
            <person name="Siguier P."/>
            <person name="Alexander Thil Smith A."/>
            <person name="Van Dorsselaer A."/>
            <person name="Weissenbach J."/>
            <person name="Medigue C."/>
            <person name="Le Paslier D."/>
        </authorList>
    </citation>
    <scope>NUCLEOTIDE SEQUENCE</scope>
</reference>
<dbReference type="GO" id="GO:0004386">
    <property type="term" value="F:helicase activity"/>
    <property type="evidence" value="ECO:0007669"/>
    <property type="project" value="UniProtKB-KW"/>
</dbReference>
<keyword evidence="5" id="KW-0067">ATP-binding</keyword>
<dbReference type="SMART" id="SM00487">
    <property type="entry name" value="DEXDc"/>
    <property type="match status" value="1"/>
</dbReference>
<dbReference type="Pfam" id="PF08494">
    <property type="entry name" value="DEAD_assoc"/>
    <property type="match status" value="1"/>
</dbReference>
<comment type="similarity">
    <text evidence="9">Belongs to the Lhr helicase family. Lhr-Core subfamily.</text>
</comment>
<accession>E6PI19</accession>
<dbReference type="PROSITE" id="PS51194">
    <property type="entry name" value="HELICASE_CTER"/>
    <property type="match status" value="1"/>
</dbReference>
<evidence type="ECO:0000259" key="11">
    <source>
        <dbReference type="PROSITE" id="PS51194"/>
    </source>
</evidence>
<dbReference type="InterPro" id="IPR052511">
    <property type="entry name" value="ATP-dep_Helicase"/>
</dbReference>
<sequence>MLICSPTGTGKTLTAFLPIFSALAERRDRDELFARTFALYVSPLRALGYDVEHNVRRPLREMGLLERPDSERDRVRRGRLRGGFVRTGVRTGDTPAFERRLMLSRPPHILMTTPESLAIMLAMESYRATLREVRYVVVDEVHALAGNKRGAYLSLLLESLDQLVRSPLQRIGLSATVAPLARVAEYLAGVERACTIVDTQAIREVTLDIEAPFAGAMAPLATIARAAHSAIERARSTLVFTNVRSQTERIAYELRSLDGDGGGSVEAIDADASPRPSDARIGVHHSALERSVRHRTEARLRAGELRAVVCSASLELGVDIGAIEQVLVIGGARGVVATLQRVGRAGHRPGDRARGVVLAQDRDDIIEAAATRRCIADGAIEQIALPHAPLDVLAQWMLSCVVPEKRVEIDTLLRIARRAAPYRSLTRDDLLACAAYLGGGGVAEDPAHVRRVGFDGAAIWGLGRDASAAFFENVGTIPDERSVPVRIAGERSFGRLEEDFVDRLRVGDVFVLEGRTVRVESIDRTGITTRAHRGRPTVPQWNSHIRGIGTPLVEEIDRLREGVERRLEAAERVEATAWLGRRYALSPQLAEKAVAYIEQQRAVSALPRTGRPVFEIYILDALQSAVALTGIGRRANEALARVAATRIARIVSGAVTILTDDLGFLLQLPPRARLADAQWERLLDEPGFERDLREGLLGSALLRTHFRYVANTGLLVLRRANGRALRASSLRWNSGRILDRLVREDENFPLVREAFRSVCDEVLDAERARSYCGSLAAPPRIVHPPVASPMSFGILTSSFGDNVAVADRSEMVEALHERVIAYLAGAIAP</sequence>
<evidence type="ECO:0000256" key="1">
    <source>
        <dbReference type="ARBA" id="ARBA00022741"/>
    </source>
</evidence>
<dbReference type="EMBL" id="CABL01000019">
    <property type="protein sequence ID" value="CBH76109.1"/>
    <property type="molecule type" value="Genomic_DNA"/>
</dbReference>
<evidence type="ECO:0000256" key="8">
    <source>
        <dbReference type="ARBA" id="ARBA00023235"/>
    </source>
</evidence>
<dbReference type="InterPro" id="IPR014001">
    <property type="entry name" value="Helicase_ATP-bd"/>
</dbReference>
<keyword evidence="4 12" id="KW-0347">Helicase</keyword>
<dbReference type="GO" id="GO:0016887">
    <property type="term" value="F:ATP hydrolysis activity"/>
    <property type="evidence" value="ECO:0007669"/>
    <property type="project" value="TreeGrafter"/>
</dbReference>
<keyword evidence="1" id="KW-0547">Nucleotide-binding</keyword>
<evidence type="ECO:0000256" key="7">
    <source>
        <dbReference type="ARBA" id="ARBA00023204"/>
    </source>
</evidence>
<keyword evidence="8" id="KW-0413">Isomerase</keyword>
<dbReference type="InterPro" id="IPR017170">
    <property type="entry name" value="Lhr-like"/>
</dbReference>
<evidence type="ECO:0000256" key="5">
    <source>
        <dbReference type="ARBA" id="ARBA00022840"/>
    </source>
</evidence>
<feature type="domain" description="Helicase ATP-binding" evidence="10">
    <location>
        <begin position="1"/>
        <end position="195"/>
    </location>
</feature>
<proteinExistence type="inferred from homology"/>
<feature type="domain" description="Helicase C-terminal" evidence="11">
    <location>
        <begin position="226"/>
        <end position="391"/>
    </location>
</feature>
<dbReference type="InterPro" id="IPR011545">
    <property type="entry name" value="DEAD/DEAH_box_helicase_dom"/>
</dbReference>
<name>E6PI19_9ZZZZ</name>
<dbReference type="PROSITE" id="PS51192">
    <property type="entry name" value="HELICASE_ATP_BIND_1"/>
    <property type="match status" value="1"/>
</dbReference>
<dbReference type="Gene3D" id="3.40.50.300">
    <property type="entry name" value="P-loop containing nucleotide triphosphate hydrolases"/>
    <property type="match status" value="2"/>
</dbReference>
<dbReference type="PANTHER" id="PTHR47962:SF5">
    <property type="entry name" value="ATP-DEPENDENT HELICASE LHR-RELATED"/>
    <property type="match status" value="1"/>
</dbReference>
<dbReference type="Pfam" id="PF00270">
    <property type="entry name" value="DEAD"/>
    <property type="match status" value="1"/>
</dbReference>
<dbReference type="InterPro" id="IPR001650">
    <property type="entry name" value="Helicase_C-like"/>
</dbReference>
<evidence type="ECO:0000256" key="3">
    <source>
        <dbReference type="ARBA" id="ARBA00022801"/>
    </source>
</evidence>
<dbReference type="Pfam" id="PF00271">
    <property type="entry name" value="Helicase_C"/>
    <property type="match status" value="1"/>
</dbReference>
<gene>
    <name evidence="12" type="ORF">CARN1_0589</name>
</gene>
<evidence type="ECO:0000259" key="10">
    <source>
        <dbReference type="PROSITE" id="PS51192"/>
    </source>
</evidence>
<evidence type="ECO:0000256" key="9">
    <source>
        <dbReference type="ARBA" id="ARBA00093467"/>
    </source>
</evidence>
<dbReference type="AlphaFoldDB" id="E6PI19"/>
<dbReference type="GO" id="GO:0003677">
    <property type="term" value="F:DNA binding"/>
    <property type="evidence" value="ECO:0007669"/>
    <property type="project" value="UniProtKB-KW"/>
</dbReference>